<dbReference type="GeneID" id="10536650"/>
<name>E3K3R1_PUCGT</name>
<reference key="1">
    <citation type="submission" date="2007-01" db="EMBL/GenBank/DDBJ databases">
        <title>The Genome Sequence of Puccinia graminis f. sp. tritici Strain CRL 75-36-700-3.</title>
        <authorList>
            <consortium name="The Broad Institute Genome Sequencing Platform"/>
            <person name="Birren B."/>
            <person name="Lander E."/>
            <person name="Galagan J."/>
            <person name="Nusbaum C."/>
            <person name="Devon K."/>
            <person name="Cuomo C."/>
            <person name="Jaffe D."/>
            <person name="Butler J."/>
            <person name="Alvarez P."/>
            <person name="Gnerre S."/>
            <person name="Grabherr M."/>
            <person name="Mauceli E."/>
            <person name="Brockman W."/>
            <person name="Young S."/>
            <person name="LaButti K."/>
            <person name="Sykes S."/>
            <person name="DeCaprio D."/>
            <person name="Crawford M."/>
            <person name="Koehrsen M."/>
            <person name="Engels R."/>
            <person name="Montgomery P."/>
            <person name="Pearson M."/>
            <person name="Howarth C."/>
            <person name="Larson L."/>
            <person name="White J."/>
            <person name="Zeng Q."/>
            <person name="Kodira C."/>
            <person name="Yandava C."/>
            <person name="Alvarado L."/>
            <person name="O'Leary S."/>
            <person name="Szabo L."/>
            <person name="Dean R."/>
            <person name="Schein J."/>
        </authorList>
    </citation>
    <scope>NUCLEOTIDE SEQUENCE</scope>
    <source>
        <strain>CRL 75-36-700-3</strain>
    </source>
</reference>
<gene>
    <name evidence="3" type="ORF">PGTG_04669</name>
</gene>
<feature type="region of interest" description="Disordered" evidence="1">
    <location>
        <begin position="1"/>
        <end position="30"/>
    </location>
</feature>
<evidence type="ECO:0000313" key="4">
    <source>
        <dbReference type="Proteomes" id="UP000008783"/>
    </source>
</evidence>
<proteinExistence type="predicted"/>
<dbReference type="Proteomes" id="UP000008783">
    <property type="component" value="Unassembled WGS sequence"/>
</dbReference>
<dbReference type="RefSeq" id="XP_003323132.1">
    <property type="nucleotide sequence ID" value="XM_003323084.1"/>
</dbReference>
<organism evidence="3 4">
    <name type="scientific">Puccinia graminis f. sp. tritici (strain CRL 75-36-700-3 / race SCCL)</name>
    <name type="common">Black stem rust fungus</name>
    <dbReference type="NCBI Taxonomy" id="418459"/>
    <lineage>
        <taxon>Eukaryota</taxon>
        <taxon>Fungi</taxon>
        <taxon>Dikarya</taxon>
        <taxon>Basidiomycota</taxon>
        <taxon>Pucciniomycotina</taxon>
        <taxon>Pucciniomycetes</taxon>
        <taxon>Pucciniales</taxon>
        <taxon>Pucciniaceae</taxon>
        <taxon>Puccinia</taxon>
    </lineage>
</organism>
<dbReference type="STRING" id="418459.E3K3R1"/>
<dbReference type="InParanoid" id="E3K3R1"/>
<dbReference type="AlphaFoldDB" id="E3K3R1"/>
<dbReference type="Pfam" id="PF20515">
    <property type="entry name" value="2OG-FeII_Oxy_6"/>
    <property type="match status" value="1"/>
</dbReference>
<evidence type="ECO:0000259" key="2">
    <source>
        <dbReference type="Pfam" id="PF20515"/>
    </source>
</evidence>
<dbReference type="EMBL" id="DS178271">
    <property type="protein sequence ID" value="EFP78713.1"/>
    <property type="molecule type" value="Genomic_DNA"/>
</dbReference>
<dbReference type="OrthoDB" id="10330258at2759"/>
<evidence type="ECO:0000313" key="3">
    <source>
        <dbReference type="EMBL" id="EFP78713.1"/>
    </source>
</evidence>
<reference evidence="4" key="2">
    <citation type="journal article" date="2011" name="Proc. Natl. Acad. Sci. U.S.A.">
        <title>Obligate biotrophy features unraveled by the genomic analysis of rust fungi.</title>
        <authorList>
            <person name="Duplessis S."/>
            <person name="Cuomo C.A."/>
            <person name="Lin Y.-C."/>
            <person name="Aerts A."/>
            <person name="Tisserant E."/>
            <person name="Veneault-Fourrey C."/>
            <person name="Joly D.L."/>
            <person name="Hacquard S."/>
            <person name="Amselem J."/>
            <person name="Cantarel B.L."/>
            <person name="Chiu R."/>
            <person name="Coutinho P.M."/>
            <person name="Feau N."/>
            <person name="Field M."/>
            <person name="Frey P."/>
            <person name="Gelhaye E."/>
            <person name="Goldberg J."/>
            <person name="Grabherr M.G."/>
            <person name="Kodira C.D."/>
            <person name="Kohler A."/>
            <person name="Kuees U."/>
            <person name="Lindquist E.A."/>
            <person name="Lucas S.M."/>
            <person name="Mago R."/>
            <person name="Mauceli E."/>
            <person name="Morin E."/>
            <person name="Murat C."/>
            <person name="Pangilinan J.L."/>
            <person name="Park R."/>
            <person name="Pearson M."/>
            <person name="Quesneville H."/>
            <person name="Rouhier N."/>
            <person name="Sakthikumar S."/>
            <person name="Salamov A.A."/>
            <person name="Schmutz J."/>
            <person name="Selles B."/>
            <person name="Shapiro H."/>
            <person name="Tanguay P."/>
            <person name="Tuskan G.A."/>
            <person name="Henrissat B."/>
            <person name="Van de Peer Y."/>
            <person name="Rouze P."/>
            <person name="Ellis J.G."/>
            <person name="Dodds P.N."/>
            <person name="Schein J.E."/>
            <person name="Zhong S."/>
            <person name="Hamelin R.C."/>
            <person name="Grigoriev I.V."/>
            <person name="Szabo L.J."/>
            <person name="Martin F."/>
        </authorList>
    </citation>
    <scope>NUCLEOTIDE SEQUENCE [LARGE SCALE GENOMIC DNA]</scope>
    <source>
        <strain evidence="4">CRL 75-36-700-3 / race SCCL</strain>
    </source>
</reference>
<feature type="domain" description="Tet-like 2OG-Fe(II) oxygenase" evidence="2">
    <location>
        <begin position="111"/>
        <end position="270"/>
    </location>
</feature>
<dbReference type="HOGENOM" id="CLU_1090446_0_0_1"/>
<accession>E3K3R1</accession>
<keyword evidence="4" id="KW-1185">Reference proteome</keyword>
<dbReference type="KEGG" id="pgr:PGTG_04669"/>
<evidence type="ECO:0000256" key="1">
    <source>
        <dbReference type="SAM" id="MobiDB-lite"/>
    </source>
</evidence>
<dbReference type="InterPro" id="IPR046798">
    <property type="entry name" value="2OG-FeII_Oxy_6"/>
</dbReference>
<protein>
    <recommendedName>
        <fullName evidence="2">Tet-like 2OG-Fe(II) oxygenase domain-containing protein</fullName>
    </recommendedName>
</protein>
<dbReference type="VEuPathDB" id="FungiDB:PGTG_04669"/>
<sequence length="281" mass="31475">MRREHIHLDLYPNYPPLDNTRPGQRATHPTPADFQAAEELILKDFSLISYGRLALYECPPKADPNTNPEVDPSPPEPSAVTNESGKPPKPEKPKCTFIAYIQFTRSEDLSEEDKNDLDFITTFLHDSTRFVNPVDLIHKIFRGKMWTIGWRKSQTRGEVAGRYIDTAGITQNPLAYLDKLINGISASDIIHKLFYSIADAAVDAANVLLTSLGLPGYCDPNLKRSNNNCFASNLAFTRDEFSNRPHCDDDKTKNAFLLLSNINREDGTIALAGDKDSTFTE</sequence>
<feature type="region of interest" description="Disordered" evidence="1">
    <location>
        <begin position="61"/>
        <end position="93"/>
    </location>
</feature>